<dbReference type="PANTHER" id="PTHR47893:SF1">
    <property type="entry name" value="REGULATORY PROTEIN PCHR"/>
    <property type="match status" value="1"/>
</dbReference>
<dbReference type="PANTHER" id="PTHR47893">
    <property type="entry name" value="REGULATORY PROTEIN PCHR"/>
    <property type="match status" value="1"/>
</dbReference>
<evidence type="ECO:0000256" key="1">
    <source>
        <dbReference type="ARBA" id="ARBA00023015"/>
    </source>
</evidence>
<organism evidence="5 6">
    <name type="scientific">Bordetella genomosp. 12</name>
    <dbReference type="NCBI Taxonomy" id="463035"/>
    <lineage>
        <taxon>Bacteria</taxon>
        <taxon>Pseudomonadati</taxon>
        <taxon>Pseudomonadota</taxon>
        <taxon>Betaproteobacteria</taxon>
        <taxon>Burkholderiales</taxon>
        <taxon>Alcaligenaceae</taxon>
        <taxon>Bordetella</taxon>
    </lineage>
</organism>
<dbReference type="GO" id="GO:0003700">
    <property type="term" value="F:DNA-binding transcription factor activity"/>
    <property type="evidence" value="ECO:0007669"/>
    <property type="project" value="InterPro"/>
</dbReference>
<evidence type="ECO:0000313" key="5">
    <source>
        <dbReference type="EMBL" id="OZI74883.1"/>
    </source>
</evidence>
<dbReference type="PROSITE" id="PS01124">
    <property type="entry name" value="HTH_ARAC_FAMILY_2"/>
    <property type="match status" value="1"/>
</dbReference>
<dbReference type="PROSITE" id="PS00041">
    <property type="entry name" value="HTH_ARAC_FAMILY_1"/>
    <property type="match status" value="1"/>
</dbReference>
<reference evidence="6" key="1">
    <citation type="submission" date="2017-05" db="EMBL/GenBank/DDBJ databases">
        <title>Complete and WGS of Bordetella genogroups.</title>
        <authorList>
            <person name="Spilker T."/>
            <person name="Lipuma J."/>
        </authorList>
    </citation>
    <scope>NUCLEOTIDE SEQUENCE [LARGE SCALE GENOMIC DNA]</scope>
    <source>
        <strain evidence="6">AU6712</strain>
    </source>
</reference>
<proteinExistence type="predicted"/>
<sequence length="266" mass="29840">MDWRDVQGAALRSQEGPGLYLMLVLSGGADLSTGDTVLTTRAAMAGHAVVWRADNGYELVRQSRRGDAERGVMLLLSPLWLASRFPANHLLRQLPPLQPYRWQLSRNGLARLQQLLHPPRQHPDLLPLYMEARALELLREAGAVLCSTADEVSTLNRRKFLRMVQVRELLESGAVDEWSLAQIAARHHLSVNTLQRHFRAAWDCAVDEYRRDARLRRARAALERDGVSVARAAEIAGYRSPANFATAFRRAYGMAPRQASASARMV</sequence>
<dbReference type="InterPro" id="IPR009057">
    <property type="entry name" value="Homeodomain-like_sf"/>
</dbReference>
<comment type="caution">
    <text evidence="5">The sequence shown here is derived from an EMBL/GenBank/DDBJ whole genome shotgun (WGS) entry which is preliminary data.</text>
</comment>
<dbReference type="InterPro" id="IPR018060">
    <property type="entry name" value="HTH_AraC"/>
</dbReference>
<dbReference type="InterPro" id="IPR018062">
    <property type="entry name" value="HTH_AraC-typ_CS"/>
</dbReference>
<evidence type="ECO:0000256" key="3">
    <source>
        <dbReference type="ARBA" id="ARBA00023163"/>
    </source>
</evidence>
<keyword evidence="1" id="KW-0805">Transcription regulation</keyword>
<dbReference type="GO" id="GO:0043565">
    <property type="term" value="F:sequence-specific DNA binding"/>
    <property type="evidence" value="ECO:0007669"/>
    <property type="project" value="InterPro"/>
</dbReference>
<protein>
    <submittedName>
        <fullName evidence="5">Enterobactin-dependent positive regulator</fullName>
    </submittedName>
</protein>
<accession>A0A261VNV1</accession>
<evidence type="ECO:0000313" key="6">
    <source>
        <dbReference type="Proteomes" id="UP000216429"/>
    </source>
</evidence>
<feature type="domain" description="HTH araC/xylS-type" evidence="4">
    <location>
        <begin position="164"/>
        <end position="262"/>
    </location>
</feature>
<dbReference type="RefSeq" id="WP_094812931.1">
    <property type="nucleotide sequence ID" value="NZ_NEVU01000002.1"/>
</dbReference>
<dbReference type="OrthoDB" id="8766450at2"/>
<evidence type="ECO:0000256" key="2">
    <source>
        <dbReference type="ARBA" id="ARBA00023125"/>
    </source>
</evidence>
<dbReference type="SMART" id="SM00342">
    <property type="entry name" value="HTH_ARAC"/>
    <property type="match status" value="1"/>
</dbReference>
<dbReference type="EMBL" id="NEVU01000002">
    <property type="protein sequence ID" value="OZI74883.1"/>
    <property type="molecule type" value="Genomic_DNA"/>
</dbReference>
<dbReference type="Proteomes" id="UP000216429">
    <property type="component" value="Unassembled WGS sequence"/>
</dbReference>
<dbReference type="AlphaFoldDB" id="A0A261VNV1"/>
<keyword evidence="6" id="KW-1185">Reference proteome</keyword>
<gene>
    <name evidence="5" type="ORF">CAL22_10640</name>
</gene>
<keyword evidence="3" id="KW-0804">Transcription</keyword>
<dbReference type="Pfam" id="PF12833">
    <property type="entry name" value="HTH_18"/>
    <property type="match status" value="1"/>
</dbReference>
<name>A0A261VNV1_9BORD</name>
<keyword evidence="2" id="KW-0238">DNA-binding</keyword>
<dbReference type="InterPro" id="IPR053142">
    <property type="entry name" value="PchR_regulatory_protein"/>
</dbReference>
<evidence type="ECO:0000259" key="4">
    <source>
        <dbReference type="PROSITE" id="PS01124"/>
    </source>
</evidence>
<dbReference type="Gene3D" id="1.10.10.60">
    <property type="entry name" value="Homeodomain-like"/>
    <property type="match status" value="1"/>
</dbReference>
<dbReference type="SUPFAM" id="SSF46689">
    <property type="entry name" value="Homeodomain-like"/>
    <property type="match status" value="2"/>
</dbReference>